<gene>
    <name evidence="2" type="ORF">B296_00005429</name>
</gene>
<dbReference type="AlphaFoldDB" id="A0A427A7Y5"/>
<feature type="compositionally biased region" description="Basic and acidic residues" evidence="1">
    <location>
        <begin position="198"/>
        <end position="209"/>
    </location>
</feature>
<dbReference type="Proteomes" id="UP000287651">
    <property type="component" value="Unassembled WGS sequence"/>
</dbReference>
<dbReference type="EMBL" id="AMZH03003433">
    <property type="protein sequence ID" value="RRT72342.1"/>
    <property type="molecule type" value="Genomic_DNA"/>
</dbReference>
<comment type="caution">
    <text evidence="2">The sequence shown here is derived from an EMBL/GenBank/DDBJ whole genome shotgun (WGS) entry which is preliminary data.</text>
</comment>
<evidence type="ECO:0000313" key="2">
    <source>
        <dbReference type="EMBL" id="RRT72342.1"/>
    </source>
</evidence>
<name>A0A427A7Y5_ENSVE</name>
<sequence>MGAHGRPLTHPHVTVTRVPWLRRNRDRRRWALPPTPPLTSSAYSDGRWRCGTQRRSRIISGVGFPRGLIGGPTKTDGRDDETARGPSQLPYQMIANPAAVPGEADSCHSFRSRRSTLSSADSPPSDVTPYTKQRRNVDCIKQMNLDPLIVINAGELQVLCKLWFWSEMELGLRLGDASEKRGGGLGLMLGMRLVVGRGGRDEDKERRVEEEEEEETEEGRGLAEAPLQLSLLPLLPVPLQQPSSRQLRLPWTTETSKNPDES</sequence>
<organism evidence="2 3">
    <name type="scientific">Ensete ventricosum</name>
    <name type="common">Abyssinian banana</name>
    <name type="synonym">Musa ensete</name>
    <dbReference type="NCBI Taxonomy" id="4639"/>
    <lineage>
        <taxon>Eukaryota</taxon>
        <taxon>Viridiplantae</taxon>
        <taxon>Streptophyta</taxon>
        <taxon>Embryophyta</taxon>
        <taxon>Tracheophyta</taxon>
        <taxon>Spermatophyta</taxon>
        <taxon>Magnoliopsida</taxon>
        <taxon>Liliopsida</taxon>
        <taxon>Zingiberales</taxon>
        <taxon>Musaceae</taxon>
        <taxon>Ensete</taxon>
    </lineage>
</organism>
<reference evidence="2 3" key="1">
    <citation type="journal article" date="2014" name="Agronomy (Basel)">
        <title>A Draft Genome Sequence for Ensete ventricosum, the Drought-Tolerant Tree Against Hunger.</title>
        <authorList>
            <person name="Harrison J."/>
            <person name="Moore K.A."/>
            <person name="Paszkiewicz K."/>
            <person name="Jones T."/>
            <person name="Grant M."/>
            <person name="Ambacheew D."/>
            <person name="Muzemil S."/>
            <person name="Studholme D.J."/>
        </authorList>
    </citation>
    <scope>NUCLEOTIDE SEQUENCE [LARGE SCALE GENOMIC DNA]</scope>
</reference>
<accession>A0A427A7Y5</accession>
<feature type="region of interest" description="Disordered" evidence="1">
    <location>
        <begin position="241"/>
        <end position="262"/>
    </location>
</feature>
<feature type="region of interest" description="Disordered" evidence="1">
    <location>
        <begin position="62"/>
        <end position="89"/>
    </location>
</feature>
<evidence type="ECO:0000256" key="1">
    <source>
        <dbReference type="SAM" id="MobiDB-lite"/>
    </source>
</evidence>
<proteinExistence type="predicted"/>
<feature type="region of interest" description="Disordered" evidence="1">
    <location>
        <begin position="198"/>
        <end position="224"/>
    </location>
</feature>
<feature type="region of interest" description="Disordered" evidence="1">
    <location>
        <begin position="101"/>
        <end position="131"/>
    </location>
</feature>
<protein>
    <submittedName>
        <fullName evidence="2">Uncharacterized protein</fullName>
    </submittedName>
</protein>
<evidence type="ECO:0000313" key="3">
    <source>
        <dbReference type="Proteomes" id="UP000287651"/>
    </source>
</evidence>